<dbReference type="AlphaFoldDB" id="A0A5C1A6E7"/>
<feature type="signal peptide" evidence="2">
    <location>
        <begin position="1"/>
        <end position="18"/>
    </location>
</feature>
<organism evidence="3 4">
    <name type="scientific">Limnoglobus roseus</name>
    <dbReference type="NCBI Taxonomy" id="2598579"/>
    <lineage>
        <taxon>Bacteria</taxon>
        <taxon>Pseudomonadati</taxon>
        <taxon>Planctomycetota</taxon>
        <taxon>Planctomycetia</taxon>
        <taxon>Gemmatales</taxon>
        <taxon>Gemmataceae</taxon>
        <taxon>Limnoglobus</taxon>
    </lineage>
</organism>
<accession>A0A5C1A6E7</accession>
<proteinExistence type="predicted"/>
<dbReference type="RefSeq" id="WP_149108528.1">
    <property type="nucleotide sequence ID" value="NZ_CP042425.1"/>
</dbReference>
<evidence type="ECO:0000313" key="3">
    <source>
        <dbReference type="EMBL" id="QEL13566.1"/>
    </source>
</evidence>
<sequence length="389" mass="43708">MRFSLLAVVLTFALPVAAADPPLAEKYLHSGQLAVGEQAIERELKAHPSDDQLRFGLGLIQLVRGVERLGQSLYEYGAKSDSSSLPFLRLPVPKNPQPNAITYQKFRTLIDDFRRDLEKTEATLANITDDRVKLPLRLAPIKLDLDGDGRPTHRFLDLMRSAWGASPEFLKKNPEFRVGFDRGDVAWLRSYCHLTMGAADLILAVDFEADFYADRHGVFPNVKPRPAGGSKPILENLTIRFAEPARLAHLRGHWLQVAKLNREAWRFIRSETDDDDEWLPNPKQKSVIGLPVRDEMIDRWLAFLAELEGVLEGKKLIQISPYLNTDGKDLDLKAVLDDPPAAINFHKIIGLGIDAKYLRKGECADTNVLLGAAQIFDAPLSGMYMIYFN</sequence>
<dbReference type="Proteomes" id="UP000324974">
    <property type="component" value="Chromosome"/>
</dbReference>
<evidence type="ECO:0000256" key="2">
    <source>
        <dbReference type="SAM" id="SignalP"/>
    </source>
</evidence>
<protein>
    <submittedName>
        <fullName evidence="3">Uncharacterized protein</fullName>
    </submittedName>
</protein>
<name>A0A5C1A6E7_9BACT</name>
<keyword evidence="4" id="KW-1185">Reference proteome</keyword>
<evidence type="ECO:0000256" key="1">
    <source>
        <dbReference type="SAM" id="Coils"/>
    </source>
</evidence>
<evidence type="ECO:0000313" key="4">
    <source>
        <dbReference type="Proteomes" id="UP000324974"/>
    </source>
</evidence>
<reference evidence="4" key="1">
    <citation type="submission" date="2019-08" db="EMBL/GenBank/DDBJ databases">
        <title>Limnoglobus roseus gen. nov., sp. nov., a novel freshwater planctomycete with a giant genome from the family Gemmataceae.</title>
        <authorList>
            <person name="Kulichevskaya I.S."/>
            <person name="Naumoff D.G."/>
            <person name="Miroshnikov K."/>
            <person name="Ivanova A."/>
            <person name="Philippov D.A."/>
            <person name="Hakobyan A."/>
            <person name="Rijpstra I.C."/>
            <person name="Sinninghe Damste J.S."/>
            <person name="Liesack W."/>
            <person name="Dedysh S.N."/>
        </authorList>
    </citation>
    <scope>NUCLEOTIDE SEQUENCE [LARGE SCALE GENOMIC DNA]</scope>
    <source>
        <strain evidence="4">PX52</strain>
    </source>
</reference>
<feature type="chain" id="PRO_5022812550" evidence="2">
    <location>
        <begin position="19"/>
        <end position="389"/>
    </location>
</feature>
<keyword evidence="1" id="KW-0175">Coiled coil</keyword>
<gene>
    <name evidence="3" type="ORF">PX52LOC_00424</name>
</gene>
<dbReference type="EMBL" id="CP042425">
    <property type="protein sequence ID" value="QEL13566.1"/>
    <property type="molecule type" value="Genomic_DNA"/>
</dbReference>
<feature type="coiled-coil region" evidence="1">
    <location>
        <begin position="103"/>
        <end position="130"/>
    </location>
</feature>
<keyword evidence="2" id="KW-0732">Signal</keyword>
<dbReference type="OrthoDB" id="9815249at2"/>
<dbReference type="KEGG" id="lrs:PX52LOC_00424"/>